<reference evidence="3 4" key="1">
    <citation type="journal article" date="2015" name="Fungal Genet. Biol.">
        <title>Evolution of novel wood decay mechanisms in Agaricales revealed by the genome sequences of Fistulina hepatica and Cylindrobasidium torrendii.</title>
        <authorList>
            <person name="Floudas D."/>
            <person name="Held B.W."/>
            <person name="Riley R."/>
            <person name="Nagy L.G."/>
            <person name="Koehler G."/>
            <person name="Ransdell A.S."/>
            <person name="Younus H."/>
            <person name="Chow J."/>
            <person name="Chiniquy J."/>
            <person name="Lipzen A."/>
            <person name="Tritt A."/>
            <person name="Sun H."/>
            <person name="Haridas S."/>
            <person name="LaButti K."/>
            <person name="Ohm R.A."/>
            <person name="Kues U."/>
            <person name="Blanchette R.A."/>
            <person name="Grigoriev I.V."/>
            <person name="Minto R.E."/>
            <person name="Hibbett D.S."/>
        </authorList>
    </citation>
    <scope>NUCLEOTIDE SEQUENCE [LARGE SCALE GENOMIC DNA]</scope>
    <source>
        <strain evidence="3 4">FP15055 ss-10</strain>
    </source>
</reference>
<dbReference type="OrthoDB" id="95118at2759"/>
<evidence type="ECO:0000313" key="4">
    <source>
        <dbReference type="Proteomes" id="UP000054007"/>
    </source>
</evidence>
<evidence type="ECO:0000256" key="2">
    <source>
        <dbReference type="RuleBase" id="RU361163"/>
    </source>
</evidence>
<dbReference type="InterPro" id="IPR013319">
    <property type="entry name" value="GH11/12"/>
</dbReference>
<comment type="similarity">
    <text evidence="1 2">Belongs to the glycosyl hydrolase 12 (cellulase H) family.</text>
</comment>
<dbReference type="SUPFAM" id="SSF49899">
    <property type="entry name" value="Concanavalin A-like lectins/glucanases"/>
    <property type="match status" value="1"/>
</dbReference>
<evidence type="ECO:0000256" key="1">
    <source>
        <dbReference type="ARBA" id="ARBA00005519"/>
    </source>
</evidence>
<gene>
    <name evidence="3" type="ORF">CYLTODRAFT_392997</name>
</gene>
<dbReference type="GO" id="GO:0000272">
    <property type="term" value="P:polysaccharide catabolic process"/>
    <property type="evidence" value="ECO:0007669"/>
    <property type="project" value="UniProtKB-KW"/>
</dbReference>
<dbReference type="AlphaFoldDB" id="A0A0D7BI28"/>
<keyword evidence="4" id="KW-1185">Reference proteome</keyword>
<dbReference type="EMBL" id="KN880477">
    <property type="protein sequence ID" value="KIY69880.1"/>
    <property type="molecule type" value="Genomic_DNA"/>
</dbReference>
<keyword evidence="2" id="KW-0624">Polysaccharide degradation</keyword>
<dbReference type="Proteomes" id="UP000054007">
    <property type="component" value="Unassembled WGS sequence"/>
</dbReference>
<accession>A0A0D7BI28</accession>
<evidence type="ECO:0000313" key="3">
    <source>
        <dbReference type="EMBL" id="KIY69880.1"/>
    </source>
</evidence>
<dbReference type="STRING" id="1314674.A0A0D7BI28"/>
<keyword evidence="2 3" id="KW-0378">Hydrolase</keyword>
<name>A0A0D7BI28_9AGAR</name>
<dbReference type="InterPro" id="IPR013320">
    <property type="entry name" value="ConA-like_dom_sf"/>
</dbReference>
<dbReference type="Pfam" id="PF01670">
    <property type="entry name" value="Glyco_hydro_12"/>
    <property type="match status" value="1"/>
</dbReference>
<dbReference type="PANTHER" id="PTHR34002">
    <property type="entry name" value="BLR1656 PROTEIN"/>
    <property type="match status" value="1"/>
</dbReference>
<protein>
    <submittedName>
        <fullName evidence="3">Glycoside hydrolase family 12 protein</fullName>
    </submittedName>
</protein>
<keyword evidence="2" id="KW-0326">Glycosidase</keyword>
<dbReference type="InterPro" id="IPR002594">
    <property type="entry name" value="GH12"/>
</dbReference>
<dbReference type="GO" id="GO:0008810">
    <property type="term" value="F:cellulase activity"/>
    <property type="evidence" value="ECO:0007669"/>
    <property type="project" value="InterPro"/>
</dbReference>
<dbReference type="PANTHER" id="PTHR34002:SF9">
    <property type="entry name" value="XYLOGLUCAN-SPECIFIC ENDO-BETA-1,4-GLUCANASE A"/>
    <property type="match status" value="1"/>
</dbReference>
<keyword evidence="2" id="KW-0119">Carbohydrate metabolism</keyword>
<sequence length="230" mass="24575">MLNIPPGQWDSVETDEYILYINQWGKDNADSGEACGALTSESGDSVGWTTNWTWSGGEGVKSYTNINAKNNLNLQLSAISSIKSSWSFTQETSGSPLTVNVAYDLFTSSTSAGTNEYEIMIWLDNIGAGPISYTYSAEGNPTPVAEGLDLEGKTWDLYFGSNGANEVYSFLTSDGSSVTNFSGDINSFFTYLTSEQTLDAAQYLTTAQGGTEATEGTGTLTSSEFSIVIA</sequence>
<proteinExistence type="inferred from homology"/>
<dbReference type="Gene3D" id="2.60.120.180">
    <property type="match status" value="1"/>
</dbReference>
<organism evidence="3 4">
    <name type="scientific">Cylindrobasidium torrendii FP15055 ss-10</name>
    <dbReference type="NCBI Taxonomy" id="1314674"/>
    <lineage>
        <taxon>Eukaryota</taxon>
        <taxon>Fungi</taxon>
        <taxon>Dikarya</taxon>
        <taxon>Basidiomycota</taxon>
        <taxon>Agaricomycotina</taxon>
        <taxon>Agaricomycetes</taxon>
        <taxon>Agaricomycetidae</taxon>
        <taxon>Agaricales</taxon>
        <taxon>Marasmiineae</taxon>
        <taxon>Physalacriaceae</taxon>
        <taxon>Cylindrobasidium</taxon>
    </lineage>
</organism>